<accession>A0A8C9ALL2</accession>
<reference evidence="1" key="1">
    <citation type="submission" date="2025-08" db="UniProtKB">
        <authorList>
            <consortium name="Ensembl"/>
        </authorList>
    </citation>
    <scope>IDENTIFICATION</scope>
</reference>
<keyword evidence="2" id="KW-1185">Reference proteome</keyword>
<dbReference type="Ensembl" id="ENSPSMT00000037319.1">
    <property type="protein sequence ID" value="ENSPSMP00000032350.1"/>
    <property type="gene ID" value="ENSPSMG00000022393.1"/>
</dbReference>
<organism evidence="1 2">
    <name type="scientific">Prolemur simus</name>
    <name type="common">Greater bamboo lemur</name>
    <name type="synonym">Hapalemur simus</name>
    <dbReference type="NCBI Taxonomy" id="1328070"/>
    <lineage>
        <taxon>Eukaryota</taxon>
        <taxon>Metazoa</taxon>
        <taxon>Chordata</taxon>
        <taxon>Craniata</taxon>
        <taxon>Vertebrata</taxon>
        <taxon>Euteleostomi</taxon>
        <taxon>Mammalia</taxon>
        <taxon>Eutheria</taxon>
        <taxon>Euarchontoglires</taxon>
        <taxon>Primates</taxon>
        <taxon>Strepsirrhini</taxon>
        <taxon>Lemuriformes</taxon>
        <taxon>Lemuridae</taxon>
        <taxon>Prolemur</taxon>
    </lineage>
</organism>
<evidence type="ECO:0000313" key="1">
    <source>
        <dbReference type="Ensembl" id="ENSPSMP00000032350.1"/>
    </source>
</evidence>
<reference evidence="1" key="2">
    <citation type="submission" date="2025-09" db="UniProtKB">
        <authorList>
            <consortium name="Ensembl"/>
        </authorList>
    </citation>
    <scope>IDENTIFICATION</scope>
</reference>
<protein>
    <submittedName>
        <fullName evidence="1">Uncharacterized protein</fullName>
    </submittedName>
</protein>
<name>A0A8C9ALL2_PROSS</name>
<dbReference type="Proteomes" id="UP000694414">
    <property type="component" value="Unplaced"/>
</dbReference>
<proteinExistence type="predicted"/>
<evidence type="ECO:0000313" key="2">
    <source>
        <dbReference type="Proteomes" id="UP000694414"/>
    </source>
</evidence>
<dbReference type="AlphaFoldDB" id="A0A8C9ALL2"/>
<sequence>TYIPACHSNVCLESCARSGWHPSVVLPLSFYSLCDCSGQLVPAAYSLVSLSGLNSSISVCLVYTMEAGWGSSHLWS</sequence>